<accession>A0A8R1U0H9</accession>
<keyword evidence="7" id="KW-0325">Glycoprotein</keyword>
<dbReference type="InterPro" id="IPR017853">
    <property type="entry name" value="GH"/>
</dbReference>
<feature type="domain" description="Beta-mannosidase-like galactose-binding" evidence="12">
    <location>
        <begin position="66"/>
        <end position="243"/>
    </location>
</feature>
<dbReference type="GO" id="GO:0004567">
    <property type="term" value="F:beta-mannosidase activity"/>
    <property type="evidence" value="ECO:0007669"/>
    <property type="project" value="UniProtKB-EC"/>
</dbReference>
<dbReference type="Pfam" id="PF22666">
    <property type="entry name" value="Glyco_hydro_2_N2"/>
    <property type="match status" value="1"/>
</dbReference>
<dbReference type="EC" id="3.2.1.25" evidence="4"/>
<evidence type="ECO:0000256" key="9">
    <source>
        <dbReference type="ARBA" id="ARBA00023295"/>
    </source>
</evidence>
<dbReference type="AlphaFoldDB" id="A0A8R1U0H9"/>
<sequence>MDKFRGNMFVVDEHENEKLISDSCWECTGCNKAKMLVTVPLFLIFVFRFGRAITNDGNFRLDKFQWYFQSANGSIRGLARVPGDIYQDLFFAHYISEPLFGENDRLLRWIPRTDWTYYTTFTIPRNWSIIKAVLLNAHGLDTVADVFFNDTLVLRTYNQFVSYLIPLKQWKIGKNYLRIEFKSPINYAKKKSDEYQEQFGHVIPPVCPVPEFQGECHINFIRKIQASFSWDWGPSFPTVGIWKPISIEGVQTIFLDKISAVVSFKKQHFIVSVRITVWSAVKVKYAQMTLTLPQISITNQFTTSFESMNRNIVEQKISVHDSAVDRWWPNGYGKQKLYKLVVSVSYEGQNFTKEMRVGFRTVELIQDYVNSEKPTLGRHFYFMVNDQPIFVKGSNWIPLSTFPARNHRFREKFLLESARESNMNVLRVWGGGRYESDHFYDLADELGLMIWQDMMFACALYPVDKQYLNNVREEIHVQVERLRHHPSIFIWAGNNENELGVRQWFFAENYSFIDSIADYMKLYNETIRPIIAKLDGTRPYLLSSPTNGVESEKEGGVAEYPTDERYGDIHFYNELDDLWRYSTYQIPRCSSEYGVQSFPRKETMLKWLNETYWSYTSEEMRRRQHHPGGFLAQLSMIFSHFKIPSECGRTINDDCVYLRTERFMNRFVYLSQFHQAVTYQVQTEHYRRWRGRLTEDGRGNTMCALYWQLNDLWAAPTWSTIDYELSWKPAHYFARRFFAPVILSMAIDEEVHMFIVSDLIKPISNVTMVLEIFWFDNFIPVESFKQQISSISQQSSIEIPIDRAISDKIKEKINDRYVLRGRILSNDNTQIGYDTIHLPDKLFKIDEMNFGKAWIRKLRRKNNMLYELKLEADKIAPFVYMELAPGLIGWFSDNAFTMTESKKRVVLSLFKDPKRQLTESDISICSLHDCGKDNR</sequence>
<evidence type="ECO:0000256" key="10">
    <source>
        <dbReference type="ARBA" id="ARBA00033445"/>
    </source>
</evidence>
<keyword evidence="5" id="KW-0732">Signal</keyword>
<protein>
    <recommendedName>
        <fullName evidence="4">beta-mannosidase</fullName>
        <ecNumber evidence="4">3.2.1.25</ecNumber>
    </recommendedName>
    <alternativeName>
        <fullName evidence="10">Mannanase</fullName>
    </alternativeName>
</protein>
<dbReference type="Proteomes" id="UP000024404">
    <property type="component" value="Unassembled WGS sequence"/>
</dbReference>
<feature type="domain" description="Beta-mannosidase Ig-fold" evidence="11">
    <location>
        <begin position="863"/>
        <end position="930"/>
    </location>
</feature>
<organism evidence="13 14">
    <name type="scientific">Onchocerca volvulus</name>
    <dbReference type="NCBI Taxonomy" id="6282"/>
    <lineage>
        <taxon>Eukaryota</taxon>
        <taxon>Metazoa</taxon>
        <taxon>Ecdysozoa</taxon>
        <taxon>Nematoda</taxon>
        <taxon>Chromadorea</taxon>
        <taxon>Rhabditida</taxon>
        <taxon>Spirurina</taxon>
        <taxon>Spiruromorpha</taxon>
        <taxon>Filarioidea</taxon>
        <taxon>Onchocercidae</taxon>
        <taxon>Onchocerca</taxon>
    </lineage>
</organism>
<keyword evidence="9" id="KW-0326">Glycosidase</keyword>
<evidence type="ECO:0000256" key="6">
    <source>
        <dbReference type="ARBA" id="ARBA00022801"/>
    </source>
</evidence>
<dbReference type="Gene3D" id="2.60.40.10">
    <property type="entry name" value="Immunoglobulins"/>
    <property type="match status" value="2"/>
</dbReference>
<comment type="catalytic activity">
    <reaction evidence="1">
        <text>Hydrolysis of terminal, non-reducing beta-D-mannose residues in beta-D-mannosides.</text>
        <dbReference type="EC" id="3.2.1.25"/>
    </reaction>
</comment>
<dbReference type="SUPFAM" id="SSF51445">
    <property type="entry name" value="(Trans)glycosidases"/>
    <property type="match status" value="1"/>
</dbReference>
<dbReference type="GO" id="GO:0006516">
    <property type="term" value="P:glycoprotein catabolic process"/>
    <property type="evidence" value="ECO:0007669"/>
    <property type="project" value="TreeGrafter"/>
</dbReference>
<dbReference type="FunFam" id="2.60.120.260:FF:000060">
    <property type="entry name" value="Probable beta-mannosidase"/>
    <property type="match status" value="1"/>
</dbReference>
<dbReference type="SUPFAM" id="SSF49785">
    <property type="entry name" value="Galactose-binding domain-like"/>
    <property type="match status" value="1"/>
</dbReference>
<dbReference type="GO" id="GO:0005764">
    <property type="term" value="C:lysosome"/>
    <property type="evidence" value="ECO:0007669"/>
    <property type="project" value="UniProtKB-SubCell"/>
</dbReference>
<dbReference type="EMBL" id="CMVM020000248">
    <property type="status" value="NOT_ANNOTATED_CDS"/>
    <property type="molecule type" value="Genomic_DNA"/>
</dbReference>
<dbReference type="Gene3D" id="3.20.20.80">
    <property type="entry name" value="Glycosidases"/>
    <property type="match status" value="1"/>
</dbReference>
<dbReference type="PANTHER" id="PTHR43730">
    <property type="entry name" value="BETA-MANNOSIDASE"/>
    <property type="match status" value="1"/>
</dbReference>
<evidence type="ECO:0000259" key="11">
    <source>
        <dbReference type="Pfam" id="PF17753"/>
    </source>
</evidence>
<reference evidence="14" key="1">
    <citation type="submission" date="2013-10" db="EMBL/GenBank/DDBJ databases">
        <title>Genome sequencing of Onchocerca volvulus.</title>
        <authorList>
            <person name="Cotton J."/>
            <person name="Tsai J."/>
            <person name="Stanley E."/>
            <person name="Tracey A."/>
            <person name="Holroyd N."/>
            <person name="Lustigman S."/>
            <person name="Berriman M."/>
        </authorList>
    </citation>
    <scope>NUCLEOTIDE SEQUENCE</scope>
</reference>
<evidence type="ECO:0000313" key="14">
    <source>
        <dbReference type="Proteomes" id="UP000024404"/>
    </source>
</evidence>
<name>A0A8R1U0H9_ONCVO</name>
<dbReference type="InterPro" id="IPR036156">
    <property type="entry name" value="Beta-gal/glucu_dom_sf"/>
</dbReference>
<dbReference type="InterPro" id="IPR041625">
    <property type="entry name" value="Beta-mannosidase_Ig"/>
</dbReference>
<evidence type="ECO:0000256" key="2">
    <source>
        <dbReference type="ARBA" id="ARBA00004371"/>
    </source>
</evidence>
<dbReference type="PANTHER" id="PTHR43730:SF1">
    <property type="entry name" value="BETA-MANNOSIDASE"/>
    <property type="match status" value="1"/>
</dbReference>
<evidence type="ECO:0000256" key="4">
    <source>
        <dbReference type="ARBA" id="ARBA00012754"/>
    </source>
</evidence>
<reference evidence="13" key="2">
    <citation type="submission" date="2022-06" db="UniProtKB">
        <authorList>
            <consortium name="EnsemblMetazoa"/>
        </authorList>
    </citation>
    <scope>IDENTIFICATION</scope>
</reference>
<comment type="subcellular location">
    <subcellularLocation>
        <location evidence="2">Lysosome</location>
    </subcellularLocation>
</comment>
<dbReference type="InterPro" id="IPR008979">
    <property type="entry name" value="Galactose-bd-like_sf"/>
</dbReference>
<dbReference type="Gene3D" id="2.60.120.260">
    <property type="entry name" value="Galactose-binding domain-like"/>
    <property type="match status" value="1"/>
</dbReference>
<dbReference type="InterPro" id="IPR050887">
    <property type="entry name" value="Beta-mannosidase_GH2"/>
</dbReference>
<dbReference type="EnsemblMetazoa" id="OVOC8417.1">
    <property type="protein sequence ID" value="OVOC8417.1"/>
    <property type="gene ID" value="WBGene00245226"/>
</dbReference>
<dbReference type="SUPFAM" id="SSF49303">
    <property type="entry name" value="beta-Galactosidase/glucuronidase domain"/>
    <property type="match status" value="1"/>
</dbReference>
<evidence type="ECO:0000256" key="5">
    <source>
        <dbReference type="ARBA" id="ARBA00022729"/>
    </source>
</evidence>
<comment type="similarity">
    <text evidence="3">Belongs to the glycosyl hydrolase 2 family.</text>
</comment>
<evidence type="ECO:0000256" key="3">
    <source>
        <dbReference type="ARBA" id="ARBA00007401"/>
    </source>
</evidence>
<dbReference type="InterPro" id="IPR054593">
    <property type="entry name" value="Beta-mannosidase-like_N2"/>
</dbReference>
<keyword evidence="8" id="KW-0458">Lysosome</keyword>
<evidence type="ECO:0000313" key="13">
    <source>
        <dbReference type="EnsemblMetazoa" id="OVOC8417.1"/>
    </source>
</evidence>
<dbReference type="InterPro" id="IPR013783">
    <property type="entry name" value="Ig-like_fold"/>
</dbReference>
<evidence type="ECO:0000256" key="1">
    <source>
        <dbReference type="ARBA" id="ARBA00000829"/>
    </source>
</evidence>
<evidence type="ECO:0000256" key="8">
    <source>
        <dbReference type="ARBA" id="ARBA00023228"/>
    </source>
</evidence>
<dbReference type="OMA" id="KRQWKGP"/>
<dbReference type="FunFam" id="3.20.20.80:FF:000050">
    <property type="entry name" value="Beta-mannosidase B"/>
    <property type="match status" value="1"/>
</dbReference>
<evidence type="ECO:0000256" key="7">
    <source>
        <dbReference type="ARBA" id="ARBA00023180"/>
    </source>
</evidence>
<evidence type="ECO:0000259" key="12">
    <source>
        <dbReference type="Pfam" id="PF22666"/>
    </source>
</evidence>
<dbReference type="Pfam" id="PF17753">
    <property type="entry name" value="Ig_mannosidase"/>
    <property type="match status" value="1"/>
</dbReference>
<keyword evidence="6" id="KW-0378">Hydrolase</keyword>
<proteinExistence type="inferred from homology"/>
<keyword evidence="14" id="KW-1185">Reference proteome</keyword>